<accession>A0A8S0TDL7</accession>
<dbReference type="AlphaFoldDB" id="A0A8S0TDL7"/>
<dbReference type="Proteomes" id="UP000594638">
    <property type="component" value="Unassembled WGS sequence"/>
</dbReference>
<evidence type="ECO:0000256" key="1">
    <source>
        <dbReference type="SAM" id="MobiDB-lite"/>
    </source>
</evidence>
<evidence type="ECO:0000313" key="2">
    <source>
        <dbReference type="EMBL" id="CAA3003211.1"/>
    </source>
</evidence>
<feature type="region of interest" description="Disordered" evidence="1">
    <location>
        <begin position="107"/>
        <end position="132"/>
    </location>
</feature>
<gene>
    <name evidence="2" type="ORF">OLEA9_A048775</name>
</gene>
<dbReference type="Gramene" id="OE9A048775T1">
    <property type="protein sequence ID" value="OE9A048775C1"/>
    <property type="gene ID" value="OE9A048775"/>
</dbReference>
<reference evidence="2 3" key="1">
    <citation type="submission" date="2019-12" db="EMBL/GenBank/DDBJ databases">
        <authorList>
            <person name="Alioto T."/>
            <person name="Alioto T."/>
            <person name="Gomez Garrido J."/>
        </authorList>
    </citation>
    <scope>NUCLEOTIDE SEQUENCE [LARGE SCALE GENOMIC DNA]</scope>
</reference>
<proteinExistence type="predicted"/>
<comment type="caution">
    <text evidence="2">The sequence shown here is derived from an EMBL/GenBank/DDBJ whole genome shotgun (WGS) entry which is preliminary data.</text>
</comment>
<keyword evidence="3" id="KW-1185">Reference proteome</keyword>
<protein>
    <submittedName>
        <fullName evidence="2">Uncharacterized protein</fullName>
    </submittedName>
</protein>
<sequence length="169" mass="18046">MSNSSNVVSIRDKAPLLINSIHANTQLLSMPPVNGLANLTANLAPSSRIKLQTDFAASLDTNAHQNHTQYIRKVGTMSGSASSTDSHTTPCLDSILACVDHSRSLPNNATAPNPSRLSIASTGAPGTTQAPHSYDAVVNSKMNVTQSKWSQKKYFANVFSALRESRDHS</sequence>
<dbReference type="EMBL" id="CACTIH010005936">
    <property type="protein sequence ID" value="CAA3003211.1"/>
    <property type="molecule type" value="Genomic_DNA"/>
</dbReference>
<name>A0A8S0TDL7_OLEEU</name>
<organism evidence="2 3">
    <name type="scientific">Olea europaea subsp. europaea</name>
    <dbReference type="NCBI Taxonomy" id="158383"/>
    <lineage>
        <taxon>Eukaryota</taxon>
        <taxon>Viridiplantae</taxon>
        <taxon>Streptophyta</taxon>
        <taxon>Embryophyta</taxon>
        <taxon>Tracheophyta</taxon>
        <taxon>Spermatophyta</taxon>
        <taxon>Magnoliopsida</taxon>
        <taxon>eudicotyledons</taxon>
        <taxon>Gunneridae</taxon>
        <taxon>Pentapetalae</taxon>
        <taxon>asterids</taxon>
        <taxon>lamiids</taxon>
        <taxon>Lamiales</taxon>
        <taxon>Oleaceae</taxon>
        <taxon>Oleeae</taxon>
        <taxon>Olea</taxon>
    </lineage>
</organism>
<feature type="compositionally biased region" description="Polar residues" evidence="1">
    <location>
        <begin position="107"/>
        <end position="131"/>
    </location>
</feature>
<evidence type="ECO:0000313" key="3">
    <source>
        <dbReference type="Proteomes" id="UP000594638"/>
    </source>
</evidence>